<feature type="transmembrane region" description="Helical" evidence="1">
    <location>
        <begin position="240"/>
        <end position="258"/>
    </location>
</feature>
<keyword evidence="1" id="KW-0472">Membrane</keyword>
<dbReference type="EMBL" id="JASXSZ010000004">
    <property type="protein sequence ID" value="MDL9980328.1"/>
    <property type="molecule type" value="Genomic_DNA"/>
</dbReference>
<organism evidence="3 4">
    <name type="scientific">Microbacterium candidum</name>
    <dbReference type="NCBI Taxonomy" id="3041922"/>
    <lineage>
        <taxon>Bacteria</taxon>
        <taxon>Bacillati</taxon>
        <taxon>Actinomycetota</taxon>
        <taxon>Actinomycetes</taxon>
        <taxon>Micrococcales</taxon>
        <taxon>Microbacteriaceae</taxon>
        <taxon>Microbacterium</taxon>
    </lineage>
</organism>
<protein>
    <submittedName>
        <fullName evidence="3">Acyltransferase</fullName>
        <ecNumber evidence="3">2.3.-.-</ecNumber>
    </submittedName>
</protein>
<feature type="transmembrane region" description="Helical" evidence="1">
    <location>
        <begin position="187"/>
        <end position="207"/>
    </location>
</feature>
<keyword evidence="3" id="KW-0012">Acyltransferase</keyword>
<feature type="transmembrane region" description="Helical" evidence="1">
    <location>
        <begin position="317"/>
        <end position="338"/>
    </location>
</feature>
<feature type="transmembrane region" description="Helical" evidence="1">
    <location>
        <begin position="159"/>
        <end position="180"/>
    </location>
</feature>
<evidence type="ECO:0000313" key="4">
    <source>
        <dbReference type="Proteomes" id="UP001235064"/>
    </source>
</evidence>
<dbReference type="RefSeq" id="WP_286289282.1">
    <property type="nucleotide sequence ID" value="NZ_JASXSZ010000004.1"/>
</dbReference>
<keyword evidence="3" id="KW-0808">Transferase</keyword>
<reference evidence="3 4" key="1">
    <citation type="submission" date="2023-06" db="EMBL/GenBank/DDBJ databases">
        <title>Microbacterium sp. nov., isolated from a waste landfill.</title>
        <authorList>
            <person name="Wen W."/>
        </authorList>
    </citation>
    <scope>NUCLEOTIDE SEQUENCE [LARGE SCALE GENOMIC DNA]</scope>
    <source>
        <strain evidence="3 4">ASV49</strain>
    </source>
</reference>
<feature type="transmembrane region" description="Helical" evidence="1">
    <location>
        <begin position="264"/>
        <end position="281"/>
    </location>
</feature>
<accession>A0ABT7N0U6</accession>
<feature type="transmembrane region" description="Helical" evidence="1">
    <location>
        <begin position="213"/>
        <end position="233"/>
    </location>
</feature>
<dbReference type="InterPro" id="IPR050879">
    <property type="entry name" value="Acyltransferase_3"/>
</dbReference>
<dbReference type="GO" id="GO:0016746">
    <property type="term" value="F:acyltransferase activity"/>
    <property type="evidence" value="ECO:0007669"/>
    <property type="project" value="UniProtKB-KW"/>
</dbReference>
<keyword evidence="1" id="KW-0812">Transmembrane</keyword>
<feature type="transmembrane region" description="Helical" evidence="1">
    <location>
        <begin position="51"/>
        <end position="72"/>
    </location>
</feature>
<evidence type="ECO:0000259" key="2">
    <source>
        <dbReference type="Pfam" id="PF01757"/>
    </source>
</evidence>
<keyword evidence="1" id="KW-1133">Transmembrane helix</keyword>
<dbReference type="PANTHER" id="PTHR23028:SF131">
    <property type="entry name" value="BLR2367 PROTEIN"/>
    <property type="match status" value="1"/>
</dbReference>
<feature type="domain" description="Acyltransferase 3" evidence="2">
    <location>
        <begin position="16"/>
        <end position="335"/>
    </location>
</feature>
<dbReference type="Pfam" id="PF01757">
    <property type="entry name" value="Acyl_transf_3"/>
    <property type="match status" value="1"/>
</dbReference>
<feature type="transmembrane region" description="Helical" evidence="1">
    <location>
        <begin position="293"/>
        <end position="311"/>
    </location>
</feature>
<feature type="transmembrane region" description="Helical" evidence="1">
    <location>
        <begin position="20"/>
        <end position="39"/>
    </location>
</feature>
<feature type="transmembrane region" description="Helical" evidence="1">
    <location>
        <begin position="84"/>
        <end position="109"/>
    </location>
</feature>
<dbReference type="InterPro" id="IPR002656">
    <property type="entry name" value="Acyl_transf_3_dom"/>
</dbReference>
<evidence type="ECO:0000313" key="3">
    <source>
        <dbReference type="EMBL" id="MDL9980328.1"/>
    </source>
</evidence>
<dbReference type="PANTHER" id="PTHR23028">
    <property type="entry name" value="ACETYLTRANSFERASE"/>
    <property type="match status" value="1"/>
</dbReference>
<keyword evidence="4" id="KW-1185">Reference proteome</keyword>
<proteinExistence type="predicted"/>
<comment type="caution">
    <text evidence="3">The sequence shown here is derived from an EMBL/GenBank/DDBJ whole genome shotgun (WGS) entry which is preliminary data.</text>
</comment>
<gene>
    <name evidence="3" type="ORF">QSV35_13375</name>
</gene>
<sequence>MVTAPTSSRAFPHKRNSLNLFRLILAAMVLFAHAFYITGHGTGPMLHGENVGGWAVAGFFVLSGFLITGSRFRHSTGDFLVHRIARIFPAFLVVLVVTALVFAPIAGLLERGNLHGFFTTPVTPLEYIWGNAGLHVSSYTISWTLQTVPYPGAWNGSLWTLYFEFLCYIIVWTLGFLAIFRRTLWLPVLLWVMSVGVYATMSFWARLGLDGDFALLFKLLPFFLGGVVAYVLFDQWGLRRWAGVVSLVAALVPIILIPGFGGQLAAPFLAYGLLWLSTVVRQPKLIAKHDISYGFYIYAWPTAQLLVLLGAARAGVWVFMVANVLVTIVFATASWLLIERPVMRATRGLRSAKPVPVPATTEHAPPGAPITD</sequence>
<dbReference type="Proteomes" id="UP001235064">
    <property type="component" value="Unassembled WGS sequence"/>
</dbReference>
<name>A0ABT7N0U6_9MICO</name>
<dbReference type="EC" id="2.3.-.-" evidence="3"/>
<evidence type="ECO:0000256" key="1">
    <source>
        <dbReference type="SAM" id="Phobius"/>
    </source>
</evidence>